<evidence type="ECO:0000313" key="3">
    <source>
        <dbReference type="Proteomes" id="UP000658720"/>
    </source>
</evidence>
<keyword evidence="3" id="KW-1185">Reference proteome</keyword>
<proteinExistence type="predicted"/>
<comment type="caution">
    <text evidence="2">The sequence shown here is derived from an EMBL/GenBank/DDBJ whole genome shotgun (WGS) entry which is preliminary data.</text>
</comment>
<dbReference type="InterPro" id="IPR038729">
    <property type="entry name" value="Rad50/SbcC_AAA"/>
</dbReference>
<dbReference type="RefSeq" id="WP_190599308.1">
    <property type="nucleotide sequence ID" value="NZ_JADEVV010000002.1"/>
</dbReference>
<protein>
    <submittedName>
        <fullName evidence="2">AAA family ATPase</fullName>
    </submittedName>
</protein>
<dbReference type="Pfam" id="PF13476">
    <property type="entry name" value="AAA_23"/>
    <property type="match status" value="1"/>
</dbReference>
<dbReference type="Pfam" id="PF13304">
    <property type="entry name" value="AAA_21"/>
    <property type="match status" value="1"/>
</dbReference>
<dbReference type="Proteomes" id="UP000658720">
    <property type="component" value="Unassembled WGS sequence"/>
</dbReference>
<name>A0ABR9VNK1_9SYNC</name>
<evidence type="ECO:0000313" key="2">
    <source>
        <dbReference type="EMBL" id="MBE9252468.1"/>
    </source>
</evidence>
<dbReference type="Gene3D" id="3.40.50.300">
    <property type="entry name" value="P-loop containing nucleotide triphosphate hydrolases"/>
    <property type="match status" value="1"/>
</dbReference>
<evidence type="ECO:0000259" key="1">
    <source>
        <dbReference type="SMART" id="SM00382"/>
    </source>
</evidence>
<organism evidence="2 3">
    <name type="scientific">Synechocystis salina LEGE 00031</name>
    <dbReference type="NCBI Taxonomy" id="1828736"/>
    <lineage>
        <taxon>Bacteria</taxon>
        <taxon>Bacillati</taxon>
        <taxon>Cyanobacteriota</taxon>
        <taxon>Cyanophyceae</taxon>
        <taxon>Synechococcales</taxon>
        <taxon>Merismopediaceae</taxon>
        <taxon>Synechocystis</taxon>
    </lineage>
</organism>
<reference evidence="2 3" key="1">
    <citation type="submission" date="2020-10" db="EMBL/GenBank/DDBJ databases">
        <authorList>
            <person name="Castelo-Branco R."/>
            <person name="Eusebio N."/>
            <person name="Adriana R."/>
            <person name="Vieira A."/>
            <person name="Brugerolle De Fraissinette N."/>
            <person name="Rezende De Castro R."/>
            <person name="Schneider M.P."/>
            <person name="Vasconcelos V."/>
            <person name="Leao P.N."/>
        </authorList>
    </citation>
    <scope>NUCLEOTIDE SEQUENCE [LARGE SCALE GENOMIC DNA]</scope>
    <source>
        <strain evidence="2 3">LEGE 00031</strain>
    </source>
</reference>
<dbReference type="SUPFAM" id="SSF52540">
    <property type="entry name" value="P-loop containing nucleoside triphosphate hydrolases"/>
    <property type="match status" value="1"/>
</dbReference>
<sequence>MHIKTISLHNYRGAQSLTMELQPHLNVLVGCNGAGKSTILDAIALMLSWTVSRIQGLQKKRDSISEEDIKIDEPNASIEISLIDDDKQVKWLVGKRRQGSSSSLNFSDCALLNKYVEKIQASIIATKGKTYIPIFVFYPVGRAVNKISLKPRQNQTFDLMEAYDQALIGSSTFMAFFQWFREREDLENESRKFLTHSQDFSPDPQLEAVRNALKHFLPDFENLNVRRNPLRMEIQKWGQFFTINQLSDGEKCLIAMIGDIARRLAIANPIGNPLEGKGIVLIDEIDLHLHPTWQRMIIPQLVNVFPYCQFIVSTHSPHVLTHVQPDNIFLLTQTLDNITVTQPSASYGKTVDRILEDLMGLHTTRPQQVSQDLHRIYELIDQGELPTAKQAITDMKVAIGNDPELVKAEVLIRRKEIIGR</sequence>
<dbReference type="InterPro" id="IPR003959">
    <property type="entry name" value="ATPase_AAA_core"/>
</dbReference>
<dbReference type="SMART" id="SM00382">
    <property type="entry name" value="AAA"/>
    <property type="match status" value="1"/>
</dbReference>
<dbReference type="InterPro" id="IPR027417">
    <property type="entry name" value="P-loop_NTPase"/>
</dbReference>
<feature type="domain" description="AAA+ ATPase" evidence="1">
    <location>
        <begin position="22"/>
        <end position="345"/>
    </location>
</feature>
<gene>
    <name evidence="2" type="ORF">IQ217_01085</name>
</gene>
<accession>A0ABR9VNK1</accession>
<dbReference type="PROSITE" id="PS51257">
    <property type="entry name" value="PROKAR_LIPOPROTEIN"/>
    <property type="match status" value="1"/>
</dbReference>
<dbReference type="PANTHER" id="PTHR32182">
    <property type="entry name" value="DNA REPLICATION AND REPAIR PROTEIN RECF"/>
    <property type="match status" value="1"/>
</dbReference>
<dbReference type="PANTHER" id="PTHR32182:SF23">
    <property type="entry name" value="ATP BINDING PROTEIN"/>
    <property type="match status" value="1"/>
</dbReference>
<dbReference type="EMBL" id="JADEVV010000002">
    <property type="protein sequence ID" value="MBE9252468.1"/>
    <property type="molecule type" value="Genomic_DNA"/>
</dbReference>
<dbReference type="InterPro" id="IPR003593">
    <property type="entry name" value="AAA+_ATPase"/>
</dbReference>